<evidence type="ECO:0000256" key="2">
    <source>
        <dbReference type="ARBA" id="ARBA00022723"/>
    </source>
</evidence>
<dbReference type="InterPro" id="IPR036909">
    <property type="entry name" value="Cyt_c-like_dom_sf"/>
</dbReference>
<keyword evidence="1 4" id="KW-0349">Heme</keyword>
<name>A0A4Q9AYY1_9DEIN</name>
<dbReference type="PANTHER" id="PTHR35008:SF4">
    <property type="entry name" value="BLL4482 PROTEIN"/>
    <property type="match status" value="1"/>
</dbReference>
<dbReference type="GO" id="GO:0020037">
    <property type="term" value="F:heme binding"/>
    <property type="evidence" value="ECO:0007669"/>
    <property type="project" value="InterPro"/>
</dbReference>
<gene>
    <name evidence="6" type="ORF">ETP66_09660</name>
</gene>
<protein>
    <submittedName>
        <fullName evidence="6">C-type cytochrome</fullName>
    </submittedName>
</protein>
<dbReference type="PROSITE" id="PS51007">
    <property type="entry name" value="CYTC"/>
    <property type="match status" value="1"/>
</dbReference>
<dbReference type="Pfam" id="PF13442">
    <property type="entry name" value="Cytochrome_CBB3"/>
    <property type="match status" value="1"/>
</dbReference>
<evidence type="ECO:0000259" key="5">
    <source>
        <dbReference type="PROSITE" id="PS51007"/>
    </source>
</evidence>
<accession>A0A4Q9AYY1</accession>
<organism evidence="6 7">
    <name type="scientific">Thermus thermamylovorans</name>
    <dbReference type="NCBI Taxonomy" id="2509362"/>
    <lineage>
        <taxon>Bacteria</taxon>
        <taxon>Thermotogati</taxon>
        <taxon>Deinococcota</taxon>
        <taxon>Deinococci</taxon>
        <taxon>Thermales</taxon>
        <taxon>Thermaceae</taxon>
        <taxon>Thermus</taxon>
    </lineage>
</organism>
<dbReference type="InterPro" id="IPR009056">
    <property type="entry name" value="Cyt_c-like_dom"/>
</dbReference>
<dbReference type="GO" id="GO:0009055">
    <property type="term" value="F:electron transfer activity"/>
    <property type="evidence" value="ECO:0007669"/>
    <property type="project" value="InterPro"/>
</dbReference>
<dbReference type="PANTHER" id="PTHR35008">
    <property type="entry name" value="BLL4482 PROTEIN-RELATED"/>
    <property type="match status" value="1"/>
</dbReference>
<dbReference type="InterPro" id="IPR051459">
    <property type="entry name" value="Cytochrome_c-type_DH"/>
</dbReference>
<sequence>MGFERWVWLGVFLLGALGILAARDAGEKDPLLEEGRALYLRACAACHGPGGEGGIGPALRQNPRLGSVAGLREVILGGREPYMPPVGAEFTPRELAAVISYLRAALGPGLSPVSEEEVSGPARP</sequence>
<dbReference type="GO" id="GO:0046872">
    <property type="term" value="F:metal ion binding"/>
    <property type="evidence" value="ECO:0007669"/>
    <property type="project" value="UniProtKB-KW"/>
</dbReference>
<dbReference type="AlphaFoldDB" id="A0A4Q9AYY1"/>
<dbReference type="SUPFAM" id="SSF46626">
    <property type="entry name" value="Cytochrome c"/>
    <property type="match status" value="1"/>
</dbReference>
<evidence type="ECO:0000256" key="3">
    <source>
        <dbReference type="ARBA" id="ARBA00023004"/>
    </source>
</evidence>
<keyword evidence="7" id="KW-1185">Reference proteome</keyword>
<proteinExistence type="predicted"/>
<dbReference type="Gene3D" id="1.10.760.10">
    <property type="entry name" value="Cytochrome c-like domain"/>
    <property type="match status" value="1"/>
</dbReference>
<comment type="caution">
    <text evidence="6">The sequence shown here is derived from an EMBL/GenBank/DDBJ whole genome shotgun (WGS) entry which is preliminary data.</text>
</comment>
<keyword evidence="2 4" id="KW-0479">Metal-binding</keyword>
<reference evidence="6 7" key="1">
    <citation type="submission" date="2019-02" db="EMBL/GenBank/DDBJ databases">
        <title>Thermus sp. a novel from hot spring.</title>
        <authorList>
            <person name="Zhao Z."/>
        </authorList>
    </citation>
    <scope>NUCLEOTIDE SEQUENCE [LARGE SCALE GENOMIC DNA]</scope>
    <source>
        <strain evidence="6 7">CFH 72773T</strain>
    </source>
</reference>
<evidence type="ECO:0000256" key="4">
    <source>
        <dbReference type="PROSITE-ProRule" id="PRU00433"/>
    </source>
</evidence>
<dbReference type="RefSeq" id="WP_130842429.1">
    <property type="nucleotide sequence ID" value="NZ_SIJL01000014.1"/>
</dbReference>
<evidence type="ECO:0000313" key="6">
    <source>
        <dbReference type="EMBL" id="TBH17275.1"/>
    </source>
</evidence>
<feature type="domain" description="Cytochrome c" evidence="5">
    <location>
        <begin position="30"/>
        <end position="106"/>
    </location>
</feature>
<dbReference type="Proteomes" id="UP000292858">
    <property type="component" value="Unassembled WGS sequence"/>
</dbReference>
<evidence type="ECO:0000313" key="7">
    <source>
        <dbReference type="Proteomes" id="UP000292858"/>
    </source>
</evidence>
<keyword evidence="3 4" id="KW-0408">Iron</keyword>
<evidence type="ECO:0000256" key="1">
    <source>
        <dbReference type="ARBA" id="ARBA00022617"/>
    </source>
</evidence>
<dbReference type="EMBL" id="SIJL01000014">
    <property type="protein sequence ID" value="TBH17275.1"/>
    <property type="molecule type" value="Genomic_DNA"/>
</dbReference>